<feature type="domain" description="ABC transporter" evidence="10">
    <location>
        <begin position="2"/>
        <end position="222"/>
    </location>
</feature>
<dbReference type="EMBL" id="LCHL01000015">
    <property type="protein sequence ID" value="KKT33022.1"/>
    <property type="molecule type" value="Genomic_DNA"/>
</dbReference>
<name>A0A0G1IMH6_9BACT</name>
<evidence type="ECO:0000256" key="5">
    <source>
        <dbReference type="ARBA" id="ARBA00022741"/>
    </source>
</evidence>
<keyword evidence="6 9" id="KW-0067">ATP-binding</keyword>
<dbReference type="InterPro" id="IPR015854">
    <property type="entry name" value="ABC_transpr_LolD-like"/>
</dbReference>
<reference evidence="11 12" key="1">
    <citation type="journal article" date="2015" name="Nature">
        <title>rRNA introns, odd ribosomes, and small enigmatic genomes across a large radiation of phyla.</title>
        <authorList>
            <person name="Brown C.T."/>
            <person name="Hug L.A."/>
            <person name="Thomas B.C."/>
            <person name="Sharon I."/>
            <person name="Castelle C.J."/>
            <person name="Singh A."/>
            <person name="Wilkins M.J."/>
            <person name="Williams K.H."/>
            <person name="Banfield J.F."/>
        </authorList>
    </citation>
    <scope>NUCLEOTIDE SEQUENCE [LARGE SCALE GENOMIC DNA]</scope>
</reference>
<comment type="function">
    <text evidence="9">Part of the ABC transporter FtsEX involved in cellular division.</text>
</comment>
<dbReference type="FunFam" id="3.40.50.300:FF:000056">
    <property type="entry name" value="Cell division ATP-binding protein FtsE"/>
    <property type="match status" value="1"/>
</dbReference>
<proteinExistence type="inferred from homology"/>
<dbReference type="InterPro" id="IPR027417">
    <property type="entry name" value="P-loop_NTPase"/>
</dbReference>
<comment type="caution">
    <text evidence="11">The sequence shown here is derived from an EMBL/GenBank/DDBJ whole genome shotgun (WGS) entry which is preliminary data.</text>
</comment>
<dbReference type="InterPro" id="IPR017871">
    <property type="entry name" value="ABC_transporter-like_CS"/>
</dbReference>
<evidence type="ECO:0000256" key="4">
    <source>
        <dbReference type="ARBA" id="ARBA00022618"/>
    </source>
</evidence>
<comment type="subcellular location">
    <subcellularLocation>
        <location evidence="9">Cell membrane</location>
        <topology evidence="9">Peripheral membrane protein</topology>
        <orientation evidence="9">Cytoplasmic side</orientation>
    </subcellularLocation>
</comment>
<comment type="subunit">
    <text evidence="9">Homodimer. Forms a membrane-associated complex with FtsX.</text>
</comment>
<dbReference type="InterPro" id="IPR003593">
    <property type="entry name" value="AAA+_ATPase"/>
</dbReference>
<dbReference type="NCBIfam" id="TIGR02673">
    <property type="entry name" value="FtsE"/>
    <property type="match status" value="1"/>
</dbReference>
<gene>
    <name evidence="9" type="primary">ftsE</name>
    <name evidence="11" type="ORF">UW21_C0015G0003</name>
</gene>
<dbReference type="SMART" id="SM00382">
    <property type="entry name" value="AAA"/>
    <property type="match status" value="1"/>
</dbReference>
<dbReference type="PROSITE" id="PS50893">
    <property type="entry name" value="ABC_TRANSPORTER_2"/>
    <property type="match status" value="1"/>
</dbReference>
<dbReference type="GO" id="GO:0016887">
    <property type="term" value="F:ATP hydrolysis activity"/>
    <property type="evidence" value="ECO:0007669"/>
    <property type="project" value="InterPro"/>
</dbReference>
<evidence type="ECO:0000256" key="2">
    <source>
        <dbReference type="ARBA" id="ARBA00020019"/>
    </source>
</evidence>
<dbReference type="Gene3D" id="3.40.50.300">
    <property type="entry name" value="P-loop containing nucleotide triphosphate hydrolases"/>
    <property type="match status" value="1"/>
</dbReference>
<evidence type="ECO:0000256" key="9">
    <source>
        <dbReference type="RuleBase" id="RU365094"/>
    </source>
</evidence>
<dbReference type="InterPro" id="IPR005286">
    <property type="entry name" value="Cell_div_FtsE"/>
</dbReference>
<organism evidence="11 12">
    <name type="scientific">Candidatus Woesebacteria bacterium GW2011_GWB1_44_11b</name>
    <dbReference type="NCBI Taxonomy" id="1618580"/>
    <lineage>
        <taxon>Bacteria</taxon>
        <taxon>Candidatus Woeseibacteriota</taxon>
    </lineage>
</organism>
<dbReference type="SUPFAM" id="SSF52540">
    <property type="entry name" value="P-loop containing nucleoside triphosphate hydrolases"/>
    <property type="match status" value="1"/>
</dbReference>
<dbReference type="Proteomes" id="UP000034192">
    <property type="component" value="Unassembled WGS sequence"/>
</dbReference>
<comment type="similarity">
    <text evidence="1 9">Belongs to the ABC transporter superfamily.</text>
</comment>
<dbReference type="GO" id="GO:0022857">
    <property type="term" value="F:transmembrane transporter activity"/>
    <property type="evidence" value="ECO:0007669"/>
    <property type="project" value="TreeGrafter"/>
</dbReference>
<dbReference type="Pfam" id="PF00005">
    <property type="entry name" value="ABC_tran"/>
    <property type="match status" value="1"/>
</dbReference>
<keyword evidence="4 9" id="KW-0132">Cell division</keyword>
<dbReference type="PATRIC" id="fig|1618580.3.peg.204"/>
<evidence type="ECO:0000256" key="3">
    <source>
        <dbReference type="ARBA" id="ARBA00022475"/>
    </source>
</evidence>
<sequence length="222" mass="24355">MVEFKKVSKNFGSIKALSDVSFKVDKGEFVFIIGPSGAGKTTLMRLLLRDYTPSSGEVIFDGKDIATLKKSEIPDLRQKIGVVFQNFRLLPERTVRENVEVSLAVLGVAKQEWDQKVNDILKMVGLQDRAELFPSQLSGGELQRVSLARALVTNPKVVFADEPTGNLDWETAEAIVGLLVKISKEGKTVIVSSHNKTIMDKLGKRVIELKAGKLVSDSGGKK</sequence>
<dbReference type="PANTHER" id="PTHR24220:SF470">
    <property type="entry name" value="CELL DIVISION ATP-BINDING PROTEIN FTSE"/>
    <property type="match status" value="1"/>
</dbReference>
<dbReference type="GO" id="GO:0005886">
    <property type="term" value="C:plasma membrane"/>
    <property type="evidence" value="ECO:0007669"/>
    <property type="project" value="UniProtKB-SubCell"/>
</dbReference>
<accession>A0A0G1IMH6</accession>
<evidence type="ECO:0000256" key="7">
    <source>
        <dbReference type="ARBA" id="ARBA00023136"/>
    </source>
</evidence>
<evidence type="ECO:0000313" key="11">
    <source>
        <dbReference type="EMBL" id="KKT33022.1"/>
    </source>
</evidence>
<protein>
    <recommendedName>
        <fullName evidence="2 9">Cell division ATP-binding protein FtsE</fullName>
    </recommendedName>
</protein>
<keyword evidence="7 9" id="KW-0472">Membrane</keyword>
<evidence type="ECO:0000259" key="10">
    <source>
        <dbReference type="PROSITE" id="PS50893"/>
    </source>
</evidence>
<evidence type="ECO:0000256" key="1">
    <source>
        <dbReference type="ARBA" id="ARBA00005417"/>
    </source>
</evidence>
<evidence type="ECO:0000313" key="12">
    <source>
        <dbReference type="Proteomes" id="UP000034192"/>
    </source>
</evidence>
<dbReference type="PROSITE" id="PS00211">
    <property type="entry name" value="ABC_TRANSPORTER_1"/>
    <property type="match status" value="1"/>
</dbReference>
<evidence type="ECO:0000256" key="6">
    <source>
        <dbReference type="ARBA" id="ARBA00022840"/>
    </source>
</evidence>
<evidence type="ECO:0000256" key="8">
    <source>
        <dbReference type="ARBA" id="ARBA00023306"/>
    </source>
</evidence>
<keyword evidence="8 9" id="KW-0131">Cell cycle</keyword>
<keyword evidence="5 9" id="KW-0547">Nucleotide-binding</keyword>
<dbReference type="GO" id="GO:0051301">
    <property type="term" value="P:cell division"/>
    <property type="evidence" value="ECO:0007669"/>
    <property type="project" value="UniProtKB-UniRule"/>
</dbReference>
<keyword evidence="3 9" id="KW-1003">Cell membrane</keyword>
<dbReference type="AlphaFoldDB" id="A0A0G1IMH6"/>
<dbReference type="GO" id="GO:0005524">
    <property type="term" value="F:ATP binding"/>
    <property type="evidence" value="ECO:0007669"/>
    <property type="project" value="UniProtKB-UniRule"/>
</dbReference>
<dbReference type="InterPro" id="IPR003439">
    <property type="entry name" value="ABC_transporter-like_ATP-bd"/>
</dbReference>
<dbReference type="PANTHER" id="PTHR24220">
    <property type="entry name" value="IMPORT ATP-BINDING PROTEIN"/>
    <property type="match status" value="1"/>
</dbReference>